<dbReference type="InterPro" id="IPR036249">
    <property type="entry name" value="Thioredoxin-like_sf"/>
</dbReference>
<sequence length="211" mass="24024">MNPAPFTLYVDSLFTSPYAMSVFVSLLEKNLPFEIKTLDLDAGEQQQTTFRQQSLTSRVPTLQDADFALSESSAISEYLEERFPAPDYAALYPADLRQRAKARQIQAWLRSDLLDLRIERSTNVVFFSPSDQPLSTKGQAAAEKLIATADLLIQDHQTQLFDQWCIADTDLALMLQRLIKNGDPVPAKLESYANIQWQRPAVQQWIARTRR</sequence>
<dbReference type="Gene3D" id="3.40.30.10">
    <property type="entry name" value="Glutaredoxin"/>
    <property type="match status" value="1"/>
</dbReference>
<proteinExistence type="predicted"/>
<accession>A0A3S8ZSM4</accession>
<dbReference type="InterPro" id="IPR004045">
    <property type="entry name" value="Glutathione_S-Trfase_N"/>
</dbReference>
<dbReference type="InterPro" id="IPR034338">
    <property type="entry name" value="GST_4_C"/>
</dbReference>
<dbReference type="EMBL" id="CP034433">
    <property type="protein sequence ID" value="AZN36469.1"/>
    <property type="molecule type" value="Genomic_DNA"/>
</dbReference>
<dbReference type="SFLD" id="SFLDG00358">
    <property type="entry name" value="Main_(cytGST)"/>
    <property type="match status" value="1"/>
</dbReference>
<evidence type="ECO:0000313" key="2">
    <source>
        <dbReference type="EMBL" id="AZN36469.1"/>
    </source>
</evidence>
<dbReference type="PROSITE" id="PS50404">
    <property type="entry name" value="GST_NTER"/>
    <property type="match status" value="1"/>
</dbReference>
<dbReference type="Proteomes" id="UP000282438">
    <property type="component" value="Chromosome"/>
</dbReference>
<dbReference type="PANTHER" id="PTHR44051">
    <property type="entry name" value="GLUTATHIONE S-TRANSFERASE-RELATED"/>
    <property type="match status" value="1"/>
</dbReference>
<gene>
    <name evidence="2" type="ORF">EJO50_08165</name>
</gene>
<dbReference type="CDD" id="cd00570">
    <property type="entry name" value="GST_N_family"/>
    <property type="match status" value="1"/>
</dbReference>
<dbReference type="EC" id="2.5.1.18" evidence="2"/>
<feature type="domain" description="GST N-terminal" evidence="1">
    <location>
        <begin position="6"/>
        <end position="87"/>
    </location>
</feature>
<dbReference type="AlphaFoldDB" id="A0A3S8ZSM4"/>
<dbReference type="PANTHER" id="PTHR44051:SF8">
    <property type="entry name" value="GLUTATHIONE S-TRANSFERASE GSTA"/>
    <property type="match status" value="1"/>
</dbReference>
<dbReference type="CDD" id="cd03195">
    <property type="entry name" value="GST_C_4"/>
    <property type="match status" value="1"/>
</dbReference>
<dbReference type="Pfam" id="PF13417">
    <property type="entry name" value="GST_N_3"/>
    <property type="match status" value="1"/>
</dbReference>
<evidence type="ECO:0000259" key="1">
    <source>
        <dbReference type="PROSITE" id="PS50404"/>
    </source>
</evidence>
<dbReference type="OrthoDB" id="8857552at2"/>
<dbReference type="Pfam" id="PF14834">
    <property type="entry name" value="GST_C_4"/>
    <property type="match status" value="1"/>
</dbReference>
<dbReference type="SFLD" id="SFLDS00019">
    <property type="entry name" value="Glutathione_Transferase_(cytos"/>
    <property type="match status" value="1"/>
</dbReference>
<dbReference type="InterPro" id="IPR040079">
    <property type="entry name" value="Glutathione_S-Trfase"/>
</dbReference>
<organism evidence="2 3">
    <name type="scientific">Iodobacter ciconiae</name>
    <dbReference type="NCBI Taxonomy" id="2496266"/>
    <lineage>
        <taxon>Bacteria</taxon>
        <taxon>Pseudomonadati</taxon>
        <taxon>Pseudomonadota</taxon>
        <taxon>Betaproteobacteria</taxon>
        <taxon>Neisseriales</taxon>
        <taxon>Chitinibacteraceae</taxon>
        <taxon>Iodobacter</taxon>
    </lineage>
</organism>
<dbReference type="SUPFAM" id="SSF47616">
    <property type="entry name" value="GST C-terminal domain-like"/>
    <property type="match status" value="1"/>
</dbReference>
<name>A0A3S8ZSM4_9NEIS</name>
<evidence type="ECO:0000313" key="3">
    <source>
        <dbReference type="Proteomes" id="UP000282438"/>
    </source>
</evidence>
<dbReference type="KEGG" id="iod:EJO50_08165"/>
<dbReference type="Gene3D" id="1.20.1050.10">
    <property type="match status" value="1"/>
</dbReference>
<dbReference type="SUPFAM" id="SSF52833">
    <property type="entry name" value="Thioredoxin-like"/>
    <property type="match status" value="1"/>
</dbReference>
<dbReference type="RefSeq" id="WP_125973181.1">
    <property type="nucleotide sequence ID" value="NZ_CP034433.1"/>
</dbReference>
<dbReference type="InterPro" id="IPR036282">
    <property type="entry name" value="Glutathione-S-Trfase_C_sf"/>
</dbReference>
<keyword evidence="2" id="KW-0808">Transferase</keyword>
<dbReference type="NCBIfam" id="NF011693">
    <property type="entry name" value="PRK15113.1"/>
    <property type="match status" value="1"/>
</dbReference>
<dbReference type="GO" id="GO:0004364">
    <property type="term" value="F:glutathione transferase activity"/>
    <property type="evidence" value="ECO:0007669"/>
    <property type="project" value="UniProtKB-EC"/>
</dbReference>
<reference evidence="2 3" key="1">
    <citation type="submission" date="2018-12" db="EMBL/GenBank/DDBJ databases">
        <title>Complete genome sequence of Iodobacter sp. H11R3.</title>
        <authorList>
            <person name="Bae J.-W."/>
        </authorList>
    </citation>
    <scope>NUCLEOTIDE SEQUENCE [LARGE SCALE GENOMIC DNA]</scope>
    <source>
        <strain evidence="2 3">H11R3</strain>
    </source>
</reference>
<protein>
    <submittedName>
        <fullName evidence="2">Glutathione transferase</fullName>
        <ecNumber evidence="2">2.5.1.18</ecNumber>
    </submittedName>
</protein>
<keyword evidence="3" id="KW-1185">Reference proteome</keyword>